<dbReference type="EMBL" id="JAXCGZ010018922">
    <property type="protein sequence ID" value="KAK7067120.1"/>
    <property type="molecule type" value="Genomic_DNA"/>
</dbReference>
<feature type="compositionally biased region" description="Gly residues" evidence="1">
    <location>
        <begin position="122"/>
        <end position="134"/>
    </location>
</feature>
<feature type="compositionally biased region" description="Polar residues" evidence="1">
    <location>
        <begin position="57"/>
        <end position="69"/>
    </location>
</feature>
<feature type="non-terminal residue" evidence="2">
    <location>
        <position position="175"/>
    </location>
</feature>
<feature type="region of interest" description="Disordered" evidence="1">
    <location>
        <begin position="1"/>
        <end position="72"/>
    </location>
</feature>
<feature type="region of interest" description="Disordered" evidence="1">
    <location>
        <begin position="84"/>
        <end position="175"/>
    </location>
</feature>
<comment type="caution">
    <text evidence="2">The sequence shown here is derived from an EMBL/GenBank/DDBJ whole genome shotgun (WGS) entry which is preliminary data.</text>
</comment>
<reference evidence="2 3" key="1">
    <citation type="submission" date="2023-11" db="EMBL/GenBank/DDBJ databases">
        <title>Halocaridina rubra genome assembly.</title>
        <authorList>
            <person name="Smith C."/>
        </authorList>
    </citation>
    <scope>NUCLEOTIDE SEQUENCE [LARGE SCALE GENOMIC DNA]</scope>
    <source>
        <strain evidence="2">EP-1</strain>
        <tissue evidence="2">Whole</tissue>
    </source>
</reference>
<feature type="compositionally biased region" description="Basic and acidic residues" evidence="1">
    <location>
        <begin position="102"/>
        <end position="121"/>
    </location>
</feature>
<protein>
    <submittedName>
        <fullName evidence="2">Uncharacterized protein</fullName>
    </submittedName>
</protein>
<gene>
    <name evidence="2" type="ORF">SK128_006219</name>
</gene>
<organism evidence="2 3">
    <name type="scientific">Halocaridina rubra</name>
    <name type="common">Hawaiian red shrimp</name>
    <dbReference type="NCBI Taxonomy" id="373956"/>
    <lineage>
        <taxon>Eukaryota</taxon>
        <taxon>Metazoa</taxon>
        <taxon>Ecdysozoa</taxon>
        <taxon>Arthropoda</taxon>
        <taxon>Crustacea</taxon>
        <taxon>Multicrustacea</taxon>
        <taxon>Malacostraca</taxon>
        <taxon>Eumalacostraca</taxon>
        <taxon>Eucarida</taxon>
        <taxon>Decapoda</taxon>
        <taxon>Pleocyemata</taxon>
        <taxon>Caridea</taxon>
        <taxon>Atyoidea</taxon>
        <taxon>Atyidae</taxon>
        <taxon>Halocaridina</taxon>
    </lineage>
</organism>
<name>A0AAN8ZZX8_HALRR</name>
<evidence type="ECO:0000313" key="2">
    <source>
        <dbReference type="EMBL" id="KAK7067120.1"/>
    </source>
</evidence>
<dbReference type="AlphaFoldDB" id="A0AAN8ZZX8"/>
<accession>A0AAN8ZZX8</accession>
<dbReference type="Proteomes" id="UP001381693">
    <property type="component" value="Unassembled WGS sequence"/>
</dbReference>
<proteinExistence type="predicted"/>
<keyword evidence="3" id="KW-1185">Reference proteome</keyword>
<evidence type="ECO:0000256" key="1">
    <source>
        <dbReference type="SAM" id="MobiDB-lite"/>
    </source>
</evidence>
<feature type="compositionally biased region" description="Basic and acidic residues" evidence="1">
    <location>
        <begin position="149"/>
        <end position="158"/>
    </location>
</feature>
<evidence type="ECO:0000313" key="3">
    <source>
        <dbReference type="Proteomes" id="UP001381693"/>
    </source>
</evidence>
<sequence>MHTLSLGLPDDPESESLPFLHLEWDPQFPPTPAPANGQSADGYFFSKDKEDSHNKNRLSSESCNGQSSVWEGCSTGWLTKDAEASGIRTAPGDSGDGNSANKNKEKDRNDEAKREDKKVDDIGGGGGNNTGHVGGKGDDGNDGEDDEANGDKNRKMKDAEDEESSHEPSSDSSEG</sequence>